<feature type="region of interest" description="Disordered" evidence="3">
    <location>
        <begin position="1"/>
        <end position="30"/>
    </location>
</feature>
<dbReference type="AlphaFoldDB" id="A0A4S4D9E6"/>
<feature type="region of interest" description="Disordered" evidence="3">
    <location>
        <begin position="92"/>
        <end position="128"/>
    </location>
</feature>
<organism evidence="5 6">
    <name type="scientific">Camellia sinensis var. sinensis</name>
    <name type="common">China tea</name>
    <dbReference type="NCBI Taxonomy" id="542762"/>
    <lineage>
        <taxon>Eukaryota</taxon>
        <taxon>Viridiplantae</taxon>
        <taxon>Streptophyta</taxon>
        <taxon>Embryophyta</taxon>
        <taxon>Tracheophyta</taxon>
        <taxon>Spermatophyta</taxon>
        <taxon>Magnoliopsida</taxon>
        <taxon>eudicotyledons</taxon>
        <taxon>Gunneridae</taxon>
        <taxon>Pentapetalae</taxon>
        <taxon>asterids</taxon>
        <taxon>Ericales</taxon>
        <taxon>Theaceae</taxon>
        <taxon>Camellia</taxon>
    </lineage>
</organism>
<dbReference type="Proteomes" id="UP000306102">
    <property type="component" value="Unassembled WGS sequence"/>
</dbReference>
<dbReference type="Pfam" id="PF07765">
    <property type="entry name" value="KIP1"/>
    <property type="match status" value="1"/>
</dbReference>
<feature type="coiled-coil region" evidence="2">
    <location>
        <begin position="133"/>
        <end position="237"/>
    </location>
</feature>
<keyword evidence="6" id="KW-1185">Reference proteome</keyword>
<sequence>MRKHQLRESIKSFFGSHVDPEKDEELKGTKTEIEDKVQKILNLIKEEDDEKGGNTVGKSKKEPLVELIEDFHKHYQSLYARYDHLTGELREKVHGKQEKDTFSSSGSDSDSDYSSKEKGSKNGKLQNEFQKVTDDIKQELQSAHLEVADLKRKLTETTEEKEALHLEYQTALNKIQEAEKMISDLKMEAEMLNGENSKLLLEIRDLNQRLDGASMLEAELNQKLEDITRERTDLLVEKETALHRIKEGEKITEELKVVTNQSNDEKKTLQLELEDLKGILCTTKDQLECSEQEVANLIQAQKATEEQNRSLSSKILELSTEINGAQDKIQELVTKSSQLREKLGEREKELASRTKMHETHKSETSARMRGLELELDSLHTQKGEIEKQKADELSSLLKKLEEKEKDSLSQIEDMTTWINNLQLVLEVETLQTQKSKLEEQLVCDSNEASGQVKGLLDKVNEKQQELETLNSQKIEFESQLEKKILEMSEYIVRIGTLEEESEKNIADQRKMIEEKEGLMVQVKDLERELDSLQNQNSDLEEQLRSKNQETDQMLAEKERLQDRISELENELSALQKKSKDGEDEASAQITTLTAQVNDLKMEVDSLHAQKAESESHIENKAQEITQFLVQIENLKEELASKAMDGQRMMEERQSLTMQVKDLEEQMENKNQDIDHLRQEKEGLQEKISELEKTLVEQEESSFTLQKQVEDVGNEASAQIMALTTQVNNLQQELDSIHSAKSQLVLQIERCKQESSESLTQVENQNSELANKVADQQRMLKEQEDAFNELREEHKRLEVLFQECKANLEVAERKIEEMEEELQKSIDSKDRKVDELEETIEDLKRDLEMKGDEVSTLIENVSTIEVKLRLSNQKLRVTEQLLTENEESHRKKEEKFQQEQRLLEERIARLSGAIATYKEAQVKIIKVISEKVNNTMTGLDTVMLKFEEDYGHFESRVYEILNELQVAKNWVNETNTEKQQLKDELSVLIEQLQDKKEKELVLRERIRELEAKLHNTEDEKQNLIKNFKMLEEKIGELEKTMSEKDEGILGLGEEKREAIRQLCIWIDYHRSRCEDLKEMLSKVLSGRRPIAT</sequence>
<dbReference type="STRING" id="542762.A0A4S4D9E6"/>
<feature type="compositionally biased region" description="Basic and acidic residues" evidence="3">
    <location>
        <begin position="18"/>
        <end position="30"/>
    </location>
</feature>
<evidence type="ECO:0000256" key="2">
    <source>
        <dbReference type="SAM" id="Coils"/>
    </source>
</evidence>
<feature type="compositionally biased region" description="Basic and acidic residues" evidence="3">
    <location>
        <begin position="1"/>
        <end position="10"/>
    </location>
</feature>
<feature type="region of interest" description="Disordered" evidence="3">
    <location>
        <begin position="534"/>
        <end position="553"/>
    </location>
</feature>
<dbReference type="InterPro" id="IPR011684">
    <property type="entry name" value="NAB"/>
</dbReference>
<feature type="region of interest" description="Disordered" evidence="3">
    <location>
        <begin position="345"/>
        <end position="366"/>
    </location>
</feature>
<dbReference type="PANTHER" id="PTHR47357">
    <property type="entry name" value="COP1-INTERACTIVE PROTEIN 1"/>
    <property type="match status" value="1"/>
</dbReference>
<dbReference type="GO" id="GO:0005200">
    <property type="term" value="F:structural constituent of cytoskeleton"/>
    <property type="evidence" value="ECO:0007669"/>
    <property type="project" value="TreeGrafter"/>
</dbReference>
<gene>
    <name evidence="5" type="ORF">TEA_027867</name>
</gene>
<dbReference type="Gene3D" id="1.10.287.1490">
    <property type="match status" value="2"/>
</dbReference>
<evidence type="ECO:0000256" key="1">
    <source>
        <dbReference type="ARBA" id="ARBA00023054"/>
    </source>
</evidence>
<feature type="coiled-coil region" evidence="2">
    <location>
        <begin position="970"/>
        <end position="1039"/>
    </location>
</feature>
<protein>
    <recommendedName>
        <fullName evidence="4">NAB domain-containing protein</fullName>
    </recommendedName>
</protein>
<keyword evidence="1 2" id="KW-0175">Coiled coil</keyword>
<dbReference type="GO" id="GO:0003779">
    <property type="term" value="F:actin binding"/>
    <property type="evidence" value="ECO:0007669"/>
    <property type="project" value="InterPro"/>
</dbReference>
<evidence type="ECO:0000313" key="6">
    <source>
        <dbReference type="Proteomes" id="UP000306102"/>
    </source>
</evidence>
<evidence type="ECO:0000313" key="5">
    <source>
        <dbReference type="EMBL" id="THF99120.1"/>
    </source>
</evidence>
<dbReference type="EMBL" id="SDRB02012031">
    <property type="protein sequence ID" value="THF99120.1"/>
    <property type="molecule type" value="Genomic_DNA"/>
</dbReference>
<dbReference type="GO" id="GO:0005856">
    <property type="term" value="C:cytoskeleton"/>
    <property type="evidence" value="ECO:0007669"/>
    <property type="project" value="TreeGrafter"/>
</dbReference>
<comment type="caution">
    <text evidence="5">The sequence shown here is derived from an EMBL/GenBank/DDBJ whole genome shotgun (WGS) entry which is preliminary data.</text>
</comment>
<feature type="compositionally biased region" description="Basic and acidic residues" evidence="3">
    <location>
        <begin position="92"/>
        <end position="101"/>
    </location>
</feature>
<feature type="domain" description="NAB" evidence="4">
    <location>
        <begin position="10"/>
        <end position="89"/>
    </location>
</feature>
<dbReference type="PANTHER" id="PTHR47357:SF1">
    <property type="entry name" value="SPINDLE POLE BODY COMPONENT 110"/>
    <property type="match status" value="1"/>
</dbReference>
<evidence type="ECO:0000259" key="4">
    <source>
        <dbReference type="PROSITE" id="PS51774"/>
    </source>
</evidence>
<name>A0A4S4D9E6_CAMSN</name>
<feature type="compositionally biased region" description="Basic and acidic residues" evidence="3">
    <location>
        <begin position="541"/>
        <end position="553"/>
    </location>
</feature>
<dbReference type="PROSITE" id="PS51774">
    <property type="entry name" value="NAB"/>
    <property type="match status" value="1"/>
</dbReference>
<reference evidence="5 6" key="1">
    <citation type="journal article" date="2018" name="Proc. Natl. Acad. Sci. U.S.A.">
        <title>Draft genome sequence of Camellia sinensis var. sinensis provides insights into the evolution of the tea genome and tea quality.</title>
        <authorList>
            <person name="Wei C."/>
            <person name="Yang H."/>
            <person name="Wang S."/>
            <person name="Zhao J."/>
            <person name="Liu C."/>
            <person name="Gao L."/>
            <person name="Xia E."/>
            <person name="Lu Y."/>
            <person name="Tai Y."/>
            <person name="She G."/>
            <person name="Sun J."/>
            <person name="Cao H."/>
            <person name="Tong W."/>
            <person name="Gao Q."/>
            <person name="Li Y."/>
            <person name="Deng W."/>
            <person name="Jiang X."/>
            <person name="Wang W."/>
            <person name="Chen Q."/>
            <person name="Zhang S."/>
            <person name="Li H."/>
            <person name="Wu J."/>
            <person name="Wang P."/>
            <person name="Li P."/>
            <person name="Shi C."/>
            <person name="Zheng F."/>
            <person name="Jian J."/>
            <person name="Huang B."/>
            <person name="Shan D."/>
            <person name="Shi M."/>
            <person name="Fang C."/>
            <person name="Yue Y."/>
            <person name="Li F."/>
            <person name="Li D."/>
            <person name="Wei S."/>
            <person name="Han B."/>
            <person name="Jiang C."/>
            <person name="Yin Y."/>
            <person name="Xia T."/>
            <person name="Zhang Z."/>
            <person name="Bennetzen J.L."/>
            <person name="Zhao S."/>
            <person name="Wan X."/>
        </authorList>
    </citation>
    <scope>NUCLEOTIDE SEQUENCE [LARGE SCALE GENOMIC DNA]</scope>
    <source>
        <strain evidence="6">cv. Shuchazao</strain>
        <tissue evidence="5">Leaf</tissue>
    </source>
</reference>
<evidence type="ECO:0000256" key="3">
    <source>
        <dbReference type="SAM" id="MobiDB-lite"/>
    </source>
</evidence>
<proteinExistence type="predicted"/>
<accession>A0A4S4D9E6</accession>